<organism evidence="4 5">
    <name type="scientific">Brevibacillus fortis</name>
    <dbReference type="NCBI Taxonomy" id="2126352"/>
    <lineage>
        <taxon>Bacteria</taxon>
        <taxon>Bacillati</taxon>
        <taxon>Bacillota</taxon>
        <taxon>Bacilli</taxon>
        <taxon>Bacillales</taxon>
        <taxon>Paenibacillaceae</taxon>
        <taxon>Brevibacillus</taxon>
    </lineage>
</organism>
<dbReference type="PANTHER" id="PTHR43479:SF21">
    <property type="entry name" value="TRANSCRIPTIONAL REGULATOR, TETR FAMILY"/>
    <property type="match status" value="1"/>
</dbReference>
<dbReference type="Proteomes" id="UP000240419">
    <property type="component" value="Unassembled WGS sequence"/>
</dbReference>
<dbReference type="Gene3D" id="1.10.357.10">
    <property type="entry name" value="Tetracycline Repressor, domain 2"/>
    <property type="match status" value="1"/>
</dbReference>
<protein>
    <recommendedName>
        <fullName evidence="3">HTH tetR-type domain-containing protein</fullName>
    </recommendedName>
</protein>
<name>A0A2P7V4W8_9BACL</name>
<evidence type="ECO:0000313" key="5">
    <source>
        <dbReference type="Proteomes" id="UP000240419"/>
    </source>
</evidence>
<dbReference type="InterPro" id="IPR050624">
    <property type="entry name" value="HTH-type_Tx_Regulator"/>
</dbReference>
<dbReference type="RefSeq" id="WP_106839777.1">
    <property type="nucleotide sequence ID" value="NZ_JBCNIW010000008.1"/>
</dbReference>
<evidence type="ECO:0000256" key="2">
    <source>
        <dbReference type="PROSITE-ProRule" id="PRU00335"/>
    </source>
</evidence>
<dbReference type="GO" id="GO:0003677">
    <property type="term" value="F:DNA binding"/>
    <property type="evidence" value="ECO:0007669"/>
    <property type="project" value="UniProtKB-UniRule"/>
</dbReference>
<dbReference type="InterPro" id="IPR009057">
    <property type="entry name" value="Homeodomain-like_sf"/>
</dbReference>
<keyword evidence="5" id="KW-1185">Reference proteome</keyword>
<evidence type="ECO:0000313" key="4">
    <source>
        <dbReference type="EMBL" id="PSJ94256.1"/>
    </source>
</evidence>
<evidence type="ECO:0000259" key="3">
    <source>
        <dbReference type="PROSITE" id="PS50977"/>
    </source>
</evidence>
<feature type="domain" description="HTH tetR-type" evidence="3">
    <location>
        <begin position="9"/>
        <end position="69"/>
    </location>
</feature>
<evidence type="ECO:0000256" key="1">
    <source>
        <dbReference type="ARBA" id="ARBA00023125"/>
    </source>
</evidence>
<dbReference type="Pfam" id="PF00440">
    <property type="entry name" value="TetR_N"/>
    <property type="match status" value="1"/>
</dbReference>
<dbReference type="InterPro" id="IPR001647">
    <property type="entry name" value="HTH_TetR"/>
</dbReference>
<accession>A0A2P7V4W8</accession>
<sequence length="193" mass="22663">MDGYKLRTEKKKEQIVKVTFELILAFDANRISIAEVAKKAKVSPVSIYNYFGSKDELIRYTILHVMEKKIEEYEEILREDISFHEKLGKIMFDRGETFKNLETNWIQSFMDDAGMKEYVEEFYETRTIPFFTRLVDEGKKEGCIAQHISLEAILHYIQIFKEALGRPGFFTHTSPSVLRDLDHLLYYGLVGKQ</sequence>
<dbReference type="SUPFAM" id="SSF46689">
    <property type="entry name" value="Homeodomain-like"/>
    <property type="match status" value="1"/>
</dbReference>
<feature type="DNA-binding region" description="H-T-H motif" evidence="2">
    <location>
        <begin position="32"/>
        <end position="51"/>
    </location>
</feature>
<comment type="caution">
    <text evidence="4">The sequence shown here is derived from an EMBL/GenBank/DDBJ whole genome shotgun (WGS) entry which is preliminary data.</text>
</comment>
<keyword evidence="1 2" id="KW-0238">DNA-binding</keyword>
<dbReference type="PROSITE" id="PS50977">
    <property type="entry name" value="HTH_TETR_2"/>
    <property type="match status" value="1"/>
</dbReference>
<reference evidence="4 5" key="1">
    <citation type="submission" date="2018-03" db="EMBL/GenBank/DDBJ databases">
        <title>Brevisbacillus phylogenomics.</title>
        <authorList>
            <person name="Dunlap C."/>
        </authorList>
    </citation>
    <scope>NUCLEOTIDE SEQUENCE [LARGE SCALE GENOMIC DNA]</scope>
    <source>
        <strain evidence="4 5">NRRL NRS-1210</strain>
    </source>
</reference>
<dbReference type="PANTHER" id="PTHR43479">
    <property type="entry name" value="ACREF/ENVCD OPERON REPRESSOR-RELATED"/>
    <property type="match status" value="1"/>
</dbReference>
<dbReference type="AlphaFoldDB" id="A0A2P7V4W8"/>
<proteinExistence type="predicted"/>
<gene>
    <name evidence="4" type="ORF">C7R93_16190</name>
</gene>
<dbReference type="OrthoDB" id="113732at2"/>
<dbReference type="EMBL" id="PXZM01000024">
    <property type="protein sequence ID" value="PSJ94256.1"/>
    <property type="molecule type" value="Genomic_DNA"/>
</dbReference>